<accession>A0A2U1T2G2</accession>
<keyword evidence="3 7" id="KW-0812">Transmembrane</keyword>
<proteinExistence type="predicted"/>
<dbReference type="Pfam" id="PF13396">
    <property type="entry name" value="PLDc_N"/>
    <property type="match status" value="1"/>
</dbReference>
<dbReference type="InterPro" id="IPR027379">
    <property type="entry name" value="CLS_N"/>
</dbReference>
<gene>
    <name evidence="9" type="ORF">DF220_09600</name>
</gene>
<feature type="domain" description="Cardiolipin synthase N-terminal" evidence="8">
    <location>
        <begin position="15"/>
        <end position="59"/>
    </location>
</feature>
<keyword evidence="5 7" id="KW-0472">Membrane</keyword>
<evidence type="ECO:0000313" key="9">
    <source>
        <dbReference type="EMBL" id="PWB98056.1"/>
    </source>
</evidence>
<organism evidence="9 10">
    <name type="scientific">Homoserinimonas hongtaonis</name>
    <dbReference type="NCBI Taxonomy" id="2079791"/>
    <lineage>
        <taxon>Bacteria</taxon>
        <taxon>Bacillati</taxon>
        <taxon>Actinomycetota</taxon>
        <taxon>Actinomycetes</taxon>
        <taxon>Micrococcales</taxon>
        <taxon>Microbacteriaceae</taxon>
        <taxon>Homoserinimonas</taxon>
    </lineage>
</organism>
<sequence>MRAFLTVFAGALLLAFWVFSIVDCTRTAAIRMRGLPKPAWVLIVILLPILGGVLWFAIGKDRPNKRGAKPSRPMYPDDDLAFLRQVDSDREHDQRIRDLEAKLAELDDDGTGDQKTGPSNDSGPSNDTNKD</sequence>
<evidence type="ECO:0000313" key="10">
    <source>
        <dbReference type="Proteomes" id="UP000244978"/>
    </source>
</evidence>
<protein>
    <recommendedName>
        <fullName evidence="8">Cardiolipin synthase N-terminal domain-containing protein</fullName>
    </recommendedName>
</protein>
<evidence type="ECO:0000256" key="2">
    <source>
        <dbReference type="ARBA" id="ARBA00022475"/>
    </source>
</evidence>
<evidence type="ECO:0000256" key="1">
    <source>
        <dbReference type="ARBA" id="ARBA00004651"/>
    </source>
</evidence>
<dbReference type="GO" id="GO:0005886">
    <property type="term" value="C:plasma membrane"/>
    <property type="evidence" value="ECO:0007669"/>
    <property type="project" value="UniProtKB-SubCell"/>
</dbReference>
<dbReference type="EMBL" id="QEEX01000001">
    <property type="protein sequence ID" value="PWB98056.1"/>
    <property type="molecule type" value="Genomic_DNA"/>
</dbReference>
<feature type="region of interest" description="Disordered" evidence="6">
    <location>
        <begin position="103"/>
        <end position="131"/>
    </location>
</feature>
<feature type="compositionally biased region" description="Polar residues" evidence="6">
    <location>
        <begin position="113"/>
        <end position="131"/>
    </location>
</feature>
<evidence type="ECO:0000256" key="5">
    <source>
        <dbReference type="ARBA" id="ARBA00023136"/>
    </source>
</evidence>
<feature type="transmembrane region" description="Helical" evidence="7">
    <location>
        <begin position="40"/>
        <end position="58"/>
    </location>
</feature>
<evidence type="ECO:0000256" key="3">
    <source>
        <dbReference type="ARBA" id="ARBA00022692"/>
    </source>
</evidence>
<reference evidence="10" key="1">
    <citation type="submission" date="2018-04" db="EMBL/GenBank/DDBJ databases">
        <authorList>
            <person name="Liu S."/>
            <person name="Wang Z."/>
            <person name="Li J."/>
        </authorList>
    </citation>
    <scope>NUCLEOTIDE SEQUENCE [LARGE SCALE GENOMIC DNA]</scope>
    <source>
        <strain evidence="10">S1194</strain>
    </source>
</reference>
<dbReference type="RefSeq" id="WP_108997846.1">
    <property type="nucleotide sequence ID" value="NZ_QEEX01000001.1"/>
</dbReference>
<evidence type="ECO:0000256" key="6">
    <source>
        <dbReference type="SAM" id="MobiDB-lite"/>
    </source>
</evidence>
<keyword evidence="10" id="KW-1185">Reference proteome</keyword>
<comment type="subcellular location">
    <subcellularLocation>
        <location evidence="1">Cell membrane</location>
        <topology evidence="1">Multi-pass membrane protein</topology>
    </subcellularLocation>
</comment>
<keyword evidence="4 7" id="KW-1133">Transmembrane helix</keyword>
<evidence type="ECO:0000259" key="8">
    <source>
        <dbReference type="Pfam" id="PF13396"/>
    </source>
</evidence>
<dbReference type="AlphaFoldDB" id="A0A2U1T2G2"/>
<name>A0A2U1T2G2_9MICO</name>
<comment type="caution">
    <text evidence="9">The sequence shown here is derived from an EMBL/GenBank/DDBJ whole genome shotgun (WGS) entry which is preliminary data.</text>
</comment>
<dbReference type="Proteomes" id="UP000244978">
    <property type="component" value="Unassembled WGS sequence"/>
</dbReference>
<evidence type="ECO:0000256" key="7">
    <source>
        <dbReference type="SAM" id="Phobius"/>
    </source>
</evidence>
<evidence type="ECO:0000256" key="4">
    <source>
        <dbReference type="ARBA" id="ARBA00022989"/>
    </source>
</evidence>
<keyword evidence="2" id="KW-1003">Cell membrane</keyword>